<dbReference type="CDD" id="cd00170">
    <property type="entry name" value="SEC14"/>
    <property type="match status" value="1"/>
</dbReference>
<evidence type="ECO:0000259" key="2">
    <source>
        <dbReference type="PROSITE" id="PS50191"/>
    </source>
</evidence>
<sequence length="912" mass="99400">MRSALAVAAQRTRNRSRSVSLNAVPPAEDSNDYLPDLAAIAASIIYRSPCDSEEGRPLYILNAAAFPDAFEVDYDSLLSYVLARLPGEDELLSGTEYEIVFFAGGPPDSATAAKRTGPGMGWYLQAYHVLSRALRKKLQRLYIVHPRTWVRVLIGVFGTVVSPKFRRKIMHVNTLSQLALIMPIEKLLIPSSVYLHDRKLSPDIDAPYASGRRAFGALHPLPKNISTGQTRLPRVLRETTSFLLLVPCVETEGIFRIPPHNITSGVLKEAYDRGQKWIVWKERGAEFVQPGMDQVLMDEVRFEDAYNVHSAASLIKQWYRELRQPIFADTTYDFLREKYDGADVEVTPEDLVDLIMPASTRSPLTSISREILTRHLLPLLSAVAVHEPKNKMNAENLAICFSMCLICSSDQLADAKMSSIVKRVLQPAIEMWPQLREGLGIDAKAFQADLQPPADPRDYEDPLEQDPYSRSSEDDVVETKEGHRIFLDDNEDASPPERAPTLPPRPRQRAITVAKEAREKMVDISTDLASNLRQALPPLPKRSRANSAAKDQTLVDNSMPPAVPAISQDVSTGGLFLEANMRSAPAMPSQSRGNSAIIVSGLDTGNVIKRKPTPASAAGSSPASCYDETSTDNPPRYSTVFDRDGRSIDAAGPSTGSDSNTLGPRGYGEDKKGLSFAPPTAATGLGIPKRKPVSGDDKVDTSPVPPTSLGAANSSHAQSAAKSAAQVAAAGLAQRLNARSESEIVRPFTRSPDSIQSDSDFVFRKPSWPASSSKQQPSIESLIKPILPSQQSQTVSVPTIKQPPSAAGGMIGSVYQPRPRAPSPGLLKRMSTIDAASWNPDVSNADKENFGIPTRKVSLGVGNAEPSKLNMKKASVDDLRRLYEERVNTAESLKAAEASRRSSSSRIEDNSP</sequence>
<feature type="domain" description="CRAL-TRIO" evidence="2">
    <location>
        <begin position="34"/>
        <end position="201"/>
    </location>
</feature>
<feature type="region of interest" description="Disordered" evidence="1">
    <location>
        <begin position="537"/>
        <end position="562"/>
    </location>
</feature>
<dbReference type="Gene3D" id="1.10.555.10">
    <property type="entry name" value="Rho GTPase activation protein"/>
    <property type="match status" value="1"/>
</dbReference>
<dbReference type="PANTHER" id="PTHR45808:SF2">
    <property type="entry name" value="RHO GTPASE-ACTIVATING PROTEIN 68F"/>
    <property type="match status" value="1"/>
</dbReference>
<dbReference type="PROSITE" id="PS50191">
    <property type="entry name" value="CRAL_TRIO"/>
    <property type="match status" value="1"/>
</dbReference>
<dbReference type="InterPro" id="IPR001251">
    <property type="entry name" value="CRAL-TRIO_dom"/>
</dbReference>
<dbReference type="Gene3D" id="3.40.525.10">
    <property type="entry name" value="CRAL-TRIO lipid binding domain"/>
    <property type="match status" value="1"/>
</dbReference>
<dbReference type="Pfam" id="PF00620">
    <property type="entry name" value="RhoGAP"/>
    <property type="match status" value="1"/>
</dbReference>
<feature type="compositionally biased region" description="Polar residues" evidence="1">
    <location>
        <begin position="545"/>
        <end position="556"/>
    </location>
</feature>
<feature type="domain" description="Rho-GAP" evidence="3">
    <location>
        <begin position="219"/>
        <end position="432"/>
    </location>
</feature>
<dbReference type="GO" id="GO:0007264">
    <property type="term" value="P:small GTPase-mediated signal transduction"/>
    <property type="evidence" value="ECO:0007669"/>
    <property type="project" value="TreeGrafter"/>
</dbReference>
<feature type="region of interest" description="Disordered" evidence="1">
    <location>
        <begin position="790"/>
        <end position="823"/>
    </location>
</feature>
<dbReference type="InterPro" id="IPR000198">
    <property type="entry name" value="RhoGAP_dom"/>
</dbReference>
<dbReference type="InterPro" id="IPR008936">
    <property type="entry name" value="Rho_GTPase_activation_prot"/>
</dbReference>
<feature type="compositionally biased region" description="Low complexity" evidence="1">
    <location>
        <begin position="711"/>
        <end position="724"/>
    </location>
</feature>
<dbReference type="InterPro" id="IPR036865">
    <property type="entry name" value="CRAL-TRIO_dom_sf"/>
</dbReference>
<dbReference type="PROSITE" id="PS50238">
    <property type="entry name" value="RHOGAP"/>
    <property type="match status" value="1"/>
</dbReference>
<evidence type="ECO:0000259" key="3">
    <source>
        <dbReference type="PROSITE" id="PS50238"/>
    </source>
</evidence>
<accession>A0A6G1LBQ0</accession>
<feature type="compositionally biased region" description="Polar residues" evidence="1">
    <location>
        <begin position="790"/>
        <end position="799"/>
    </location>
</feature>
<protein>
    <recommendedName>
        <fullName evidence="6">Rho-GAP domain-containing protein</fullName>
    </recommendedName>
</protein>
<dbReference type="OrthoDB" id="410651at2759"/>
<feature type="region of interest" description="Disordered" evidence="1">
    <location>
        <begin position="450"/>
        <end position="509"/>
    </location>
</feature>
<dbReference type="AlphaFoldDB" id="A0A6G1LBQ0"/>
<feature type="compositionally biased region" description="Basic and acidic residues" evidence="1">
    <location>
        <begin position="471"/>
        <end position="487"/>
    </location>
</feature>
<keyword evidence="5" id="KW-1185">Reference proteome</keyword>
<proteinExistence type="predicted"/>
<dbReference type="Proteomes" id="UP000799436">
    <property type="component" value="Unassembled WGS sequence"/>
</dbReference>
<gene>
    <name evidence="4" type="ORF">EJ03DRAFT_326717</name>
</gene>
<dbReference type="SMART" id="SM00324">
    <property type="entry name" value="RhoGAP"/>
    <property type="match status" value="1"/>
</dbReference>
<dbReference type="GO" id="GO:0005737">
    <property type="term" value="C:cytoplasm"/>
    <property type="evidence" value="ECO:0007669"/>
    <property type="project" value="TreeGrafter"/>
</dbReference>
<name>A0A6G1LBQ0_9PEZI</name>
<feature type="region of interest" description="Disordered" evidence="1">
    <location>
        <begin position="890"/>
        <end position="912"/>
    </location>
</feature>
<feature type="compositionally biased region" description="Low complexity" evidence="1">
    <location>
        <begin position="614"/>
        <end position="624"/>
    </location>
</feature>
<evidence type="ECO:0008006" key="6">
    <source>
        <dbReference type="Google" id="ProtNLM"/>
    </source>
</evidence>
<dbReference type="GO" id="GO:0005096">
    <property type="term" value="F:GTPase activator activity"/>
    <property type="evidence" value="ECO:0007669"/>
    <property type="project" value="TreeGrafter"/>
</dbReference>
<dbReference type="EMBL" id="ML995828">
    <property type="protein sequence ID" value="KAF2770060.1"/>
    <property type="molecule type" value="Genomic_DNA"/>
</dbReference>
<dbReference type="CDD" id="cd00159">
    <property type="entry name" value="RhoGAP"/>
    <property type="match status" value="1"/>
</dbReference>
<evidence type="ECO:0000256" key="1">
    <source>
        <dbReference type="SAM" id="MobiDB-lite"/>
    </source>
</evidence>
<feature type="region of interest" description="Disordered" evidence="1">
    <location>
        <begin position="610"/>
        <end position="724"/>
    </location>
</feature>
<dbReference type="SUPFAM" id="SSF52087">
    <property type="entry name" value="CRAL/TRIO domain"/>
    <property type="match status" value="1"/>
</dbReference>
<dbReference type="PANTHER" id="PTHR45808">
    <property type="entry name" value="RHO GTPASE-ACTIVATING PROTEIN 68F"/>
    <property type="match status" value="1"/>
</dbReference>
<reference evidence="4" key="1">
    <citation type="journal article" date="2020" name="Stud. Mycol.">
        <title>101 Dothideomycetes genomes: a test case for predicting lifestyles and emergence of pathogens.</title>
        <authorList>
            <person name="Haridas S."/>
            <person name="Albert R."/>
            <person name="Binder M."/>
            <person name="Bloem J."/>
            <person name="Labutti K."/>
            <person name="Salamov A."/>
            <person name="Andreopoulos B."/>
            <person name="Baker S."/>
            <person name="Barry K."/>
            <person name="Bills G."/>
            <person name="Bluhm B."/>
            <person name="Cannon C."/>
            <person name="Castanera R."/>
            <person name="Culley D."/>
            <person name="Daum C."/>
            <person name="Ezra D."/>
            <person name="Gonzalez J."/>
            <person name="Henrissat B."/>
            <person name="Kuo A."/>
            <person name="Liang C."/>
            <person name="Lipzen A."/>
            <person name="Lutzoni F."/>
            <person name="Magnuson J."/>
            <person name="Mondo S."/>
            <person name="Nolan M."/>
            <person name="Ohm R."/>
            <person name="Pangilinan J."/>
            <person name="Park H.-J."/>
            <person name="Ramirez L."/>
            <person name="Alfaro M."/>
            <person name="Sun H."/>
            <person name="Tritt A."/>
            <person name="Yoshinaga Y."/>
            <person name="Zwiers L.-H."/>
            <person name="Turgeon B."/>
            <person name="Goodwin S."/>
            <person name="Spatafora J."/>
            <person name="Crous P."/>
            <person name="Grigoriev I."/>
        </authorList>
    </citation>
    <scope>NUCLEOTIDE SEQUENCE</scope>
    <source>
        <strain evidence="4">CBS 116005</strain>
    </source>
</reference>
<feature type="compositionally biased region" description="Polar residues" evidence="1">
    <location>
        <begin position="769"/>
        <end position="778"/>
    </location>
</feature>
<dbReference type="SUPFAM" id="SSF48350">
    <property type="entry name" value="GTPase activation domain, GAP"/>
    <property type="match status" value="1"/>
</dbReference>
<evidence type="ECO:0000313" key="5">
    <source>
        <dbReference type="Proteomes" id="UP000799436"/>
    </source>
</evidence>
<evidence type="ECO:0000313" key="4">
    <source>
        <dbReference type="EMBL" id="KAF2770060.1"/>
    </source>
</evidence>
<dbReference type="Pfam" id="PF13716">
    <property type="entry name" value="CRAL_TRIO_2"/>
    <property type="match status" value="1"/>
</dbReference>
<organism evidence="4 5">
    <name type="scientific">Teratosphaeria nubilosa</name>
    <dbReference type="NCBI Taxonomy" id="161662"/>
    <lineage>
        <taxon>Eukaryota</taxon>
        <taxon>Fungi</taxon>
        <taxon>Dikarya</taxon>
        <taxon>Ascomycota</taxon>
        <taxon>Pezizomycotina</taxon>
        <taxon>Dothideomycetes</taxon>
        <taxon>Dothideomycetidae</taxon>
        <taxon>Mycosphaerellales</taxon>
        <taxon>Teratosphaeriaceae</taxon>
        <taxon>Teratosphaeria</taxon>
    </lineage>
</organism>
<feature type="region of interest" description="Disordered" evidence="1">
    <location>
        <begin position="749"/>
        <end position="778"/>
    </location>
</feature>